<feature type="transmembrane region" description="Helical" evidence="1">
    <location>
        <begin position="6"/>
        <end position="25"/>
    </location>
</feature>
<keyword evidence="1" id="KW-1133">Transmembrane helix</keyword>
<keyword evidence="3" id="KW-1185">Reference proteome</keyword>
<comment type="caution">
    <text evidence="2">The sequence shown here is derived from an EMBL/GenBank/DDBJ whole genome shotgun (WGS) entry which is preliminary data.</text>
</comment>
<evidence type="ECO:0000313" key="2">
    <source>
        <dbReference type="EMBL" id="EEF59022.1"/>
    </source>
</evidence>
<evidence type="ECO:0008006" key="4">
    <source>
        <dbReference type="Google" id="ProtNLM"/>
    </source>
</evidence>
<keyword evidence="1" id="KW-0812">Transmembrane</keyword>
<sequence length="136" mass="15558">MLSRKTIIISALIVGCCLVLLNWLFDSKYSRFKSQNPKYHADFAAACDSILANHPLGTNKYMELSVTDTSLAEIIRNLHPERIKVSTNWVWIWVDSSHTDGLSITWEPRDESQTNIWNLIIGYGEGKNKVVYVSKR</sequence>
<dbReference type="EMBL" id="ABOX02000034">
    <property type="protein sequence ID" value="EEF59022.1"/>
    <property type="molecule type" value="Genomic_DNA"/>
</dbReference>
<evidence type="ECO:0000313" key="3">
    <source>
        <dbReference type="Proteomes" id="UP000003688"/>
    </source>
</evidence>
<name>B9XMI0_PEDPL</name>
<proteinExistence type="predicted"/>
<dbReference type="OrthoDB" id="9892337at2"/>
<dbReference type="PROSITE" id="PS51257">
    <property type="entry name" value="PROKAR_LIPOPROTEIN"/>
    <property type="match status" value="1"/>
</dbReference>
<dbReference type="AlphaFoldDB" id="B9XMI0"/>
<accession>B9XMI0</accession>
<keyword evidence="1" id="KW-0472">Membrane</keyword>
<gene>
    <name evidence="2" type="ORF">Cflav_PD2071</name>
</gene>
<evidence type="ECO:0000256" key="1">
    <source>
        <dbReference type="SAM" id="Phobius"/>
    </source>
</evidence>
<protein>
    <recommendedName>
        <fullName evidence="4">Lipoprotein</fullName>
    </recommendedName>
</protein>
<dbReference type="RefSeq" id="WP_007417019.1">
    <property type="nucleotide sequence ID" value="NZ_ABOX02000034.1"/>
</dbReference>
<dbReference type="STRING" id="320771.Cflav_PD2071"/>
<reference evidence="2 3" key="1">
    <citation type="journal article" date="2011" name="J. Bacteriol.">
        <title>Genome sequence of 'Pedosphaera parvula' Ellin514, an aerobic Verrucomicrobial isolate from pasture soil.</title>
        <authorList>
            <person name="Kant R."/>
            <person name="van Passel M.W."/>
            <person name="Sangwan P."/>
            <person name="Palva A."/>
            <person name="Lucas S."/>
            <person name="Copeland A."/>
            <person name="Lapidus A."/>
            <person name="Glavina Del Rio T."/>
            <person name="Dalin E."/>
            <person name="Tice H."/>
            <person name="Bruce D."/>
            <person name="Goodwin L."/>
            <person name="Pitluck S."/>
            <person name="Chertkov O."/>
            <person name="Larimer F.W."/>
            <person name="Land M.L."/>
            <person name="Hauser L."/>
            <person name="Brettin T.S."/>
            <person name="Detter J.C."/>
            <person name="Han S."/>
            <person name="de Vos W.M."/>
            <person name="Janssen P.H."/>
            <person name="Smidt H."/>
        </authorList>
    </citation>
    <scope>NUCLEOTIDE SEQUENCE [LARGE SCALE GENOMIC DNA]</scope>
    <source>
        <strain evidence="2 3">Ellin514</strain>
    </source>
</reference>
<dbReference type="Proteomes" id="UP000003688">
    <property type="component" value="Unassembled WGS sequence"/>
</dbReference>
<organism evidence="2 3">
    <name type="scientific">Pedosphaera parvula (strain Ellin514)</name>
    <dbReference type="NCBI Taxonomy" id="320771"/>
    <lineage>
        <taxon>Bacteria</taxon>
        <taxon>Pseudomonadati</taxon>
        <taxon>Verrucomicrobiota</taxon>
        <taxon>Pedosphaerae</taxon>
        <taxon>Pedosphaerales</taxon>
        <taxon>Pedosphaeraceae</taxon>
        <taxon>Pedosphaera</taxon>
    </lineage>
</organism>